<feature type="region of interest" description="Disordered" evidence="1">
    <location>
        <begin position="1"/>
        <end position="63"/>
    </location>
</feature>
<name>A0A183DN18_9BILA</name>
<feature type="region of interest" description="Disordered" evidence="1">
    <location>
        <begin position="129"/>
        <end position="163"/>
    </location>
</feature>
<protein>
    <submittedName>
        <fullName evidence="4">Btz domain-containing protein</fullName>
    </submittedName>
</protein>
<dbReference type="OrthoDB" id="5798599at2759"/>
<dbReference type="Proteomes" id="UP000271098">
    <property type="component" value="Unassembled WGS sequence"/>
</dbReference>
<reference evidence="4" key="1">
    <citation type="submission" date="2016-06" db="UniProtKB">
        <authorList>
            <consortium name="WormBaseParasite"/>
        </authorList>
    </citation>
    <scope>IDENTIFICATION</scope>
</reference>
<dbReference type="AlphaFoldDB" id="A0A183DN18"/>
<feature type="compositionally biased region" description="Basic residues" evidence="1">
    <location>
        <begin position="140"/>
        <end position="150"/>
    </location>
</feature>
<proteinExistence type="predicted"/>
<accession>A0A183DN18</accession>
<evidence type="ECO:0000313" key="2">
    <source>
        <dbReference type="EMBL" id="VDN17000.1"/>
    </source>
</evidence>
<dbReference type="WBParaSite" id="GPUH_0001012201-mRNA-1">
    <property type="protein sequence ID" value="GPUH_0001012201-mRNA-1"/>
    <property type="gene ID" value="GPUH_0001012201"/>
</dbReference>
<evidence type="ECO:0000256" key="1">
    <source>
        <dbReference type="SAM" id="MobiDB-lite"/>
    </source>
</evidence>
<keyword evidence="3" id="KW-1185">Reference proteome</keyword>
<evidence type="ECO:0000313" key="4">
    <source>
        <dbReference type="WBParaSite" id="GPUH_0001012201-mRNA-1"/>
    </source>
</evidence>
<feature type="compositionally biased region" description="Basic and acidic residues" evidence="1">
    <location>
        <begin position="151"/>
        <end position="163"/>
    </location>
</feature>
<gene>
    <name evidence="2" type="ORF">GPUH_LOCUS10109</name>
</gene>
<dbReference type="EMBL" id="UYRT01077851">
    <property type="protein sequence ID" value="VDN17000.1"/>
    <property type="molecule type" value="Genomic_DNA"/>
</dbReference>
<organism evidence="4">
    <name type="scientific">Gongylonema pulchrum</name>
    <dbReference type="NCBI Taxonomy" id="637853"/>
    <lineage>
        <taxon>Eukaryota</taxon>
        <taxon>Metazoa</taxon>
        <taxon>Ecdysozoa</taxon>
        <taxon>Nematoda</taxon>
        <taxon>Chromadorea</taxon>
        <taxon>Rhabditida</taxon>
        <taxon>Spirurina</taxon>
        <taxon>Spiruromorpha</taxon>
        <taxon>Spiruroidea</taxon>
        <taxon>Gongylonematidae</taxon>
        <taxon>Gongylonema</taxon>
    </lineage>
</organism>
<sequence length="441" mass="50092">MAGDADQPPISSLQLRPALKKAADKQQKNPDTKPKHIRHDCIRRPAETEQGVGKSAPARLSQKKKTVAFGSTINVSQTVEVEQLDTKMLEIQEKIVELTRKDVERSDQFLKLTEMVKKLMENGAKCNFLSDSKEEDGGKRKSLVGRKKQFRDKENVSPRRDKSATKSLCDVKWETVKRKYMENEEFKRLVDEALMKYGGDQSLDVVAGKQCKRDSMRAQSHQHEQTLRHVSSSPVIRSTTLVTKQMTVEQIRKCDNSPSRDAAFSYDSKKYLARHGIISALDDDDGDDDESVCGAVFAKRSELPLSDYQPGNSMTYYSKREKCNSRAATLWPSLPRNYGAGHDYGKERQFNGGKRLPGIAMNDVFYQIDHFDTDEGESVNDIIEISDDSEDGEPPRTANAAKIQSFREIRAWRGNTLRTWSIVLGSFFYPEVRESSYWPPF</sequence>
<feature type="compositionally biased region" description="Basic and acidic residues" evidence="1">
    <location>
        <begin position="21"/>
        <end position="47"/>
    </location>
</feature>
<reference evidence="2 3" key="2">
    <citation type="submission" date="2018-11" db="EMBL/GenBank/DDBJ databases">
        <authorList>
            <consortium name="Pathogen Informatics"/>
        </authorList>
    </citation>
    <scope>NUCLEOTIDE SEQUENCE [LARGE SCALE GENOMIC DNA]</scope>
</reference>
<evidence type="ECO:0000313" key="3">
    <source>
        <dbReference type="Proteomes" id="UP000271098"/>
    </source>
</evidence>